<dbReference type="PANTHER" id="PTHR45674">
    <property type="entry name" value="DNA LIGASE 1/3 FAMILY MEMBER"/>
    <property type="match status" value="1"/>
</dbReference>
<dbReference type="InterPro" id="IPR012310">
    <property type="entry name" value="DNA_ligase_ATP-dep_cent"/>
</dbReference>
<accession>A0A1X7K9G0</accession>
<dbReference type="EMBL" id="FXAZ01000002">
    <property type="protein sequence ID" value="SMG37347.1"/>
    <property type="molecule type" value="Genomic_DNA"/>
</dbReference>
<dbReference type="SUPFAM" id="SSF50249">
    <property type="entry name" value="Nucleic acid-binding proteins"/>
    <property type="match status" value="1"/>
</dbReference>
<dbReference type="GO" id="GO:0006281">
    <property type="term" value="P:DNA repair"/>
    <property type="evidence" value="ECO:0007669"/>
    <property type="project" value="InterPro"/>
</dbReference>
<dbReference type="Gene3D" id="3.30.1490.70">
    <property type="match status" value="1"/>
</dbReference>
<dbReference type="Gene3D" id="3.30.470.30">
    <property type="entry name" value="DNA ligase/mRNA capping enzyme"/>
    <property type="match status" value="1"/>
</dbReference>
<reference evidence="5 6" key="1">
    <citation type="submission" date="2017-04" db="EMBL/GenBank/DDBJ databases">
        <authorList>
            <person name="Afonso C.L."/>
            <person name="Miller P.J."/>
            <person name="Scott M.A."/>
            <person name="Spackman E."/>
            <person name="Goraichik I."/>
            <person name="Dimitrov K.M."/>
            <person name="Suarez D.L."/>
            <person name="Swayne D.E."/>
        </authorList>
    </citation>
    <scope>NUCLEOTIDE SEQUENCE [LARGE SCALE GENOMIC DNA]</scope>
    <source>
        <strain evidence="5 6">11</strain>
    </source>
</reference>
<dbReference type="RefSeq" id="WP_085494397.1">
    <property type="nucleotide sequence ID" value="NZ_FXAZ01000002.1"/>
</dbReference>
<evidence type="ECO:0000313" key="5">
    <source>
        <dbReference type="EMBL" id="SMG37347.1"/>
    </source>
</evidence>
<dbReference type="AlphaFoldDB" id="A0A1X7K9G0"/>
<evidence type="ECO:0000313" key="6">
    <source>
        <dbReference type="Proteomes" id="UP000193834"/>
    </source>
</evidence>
<name>A0A1X7K9G0_9BACL</name>
<dbReference type="OrthoDB" id="9802472at2"/>
<gene>
    <name evidence="5" type="ORF">SAMN06295960_2210</name>
</gene>
<organism evidence="5 6">
    <name type="scientific">Paenibacillus aquistagni</name>
    <dbReference type="NCBI Taxonomy" id="1852522"/>
    <lineage>
        <taxon>Bacteria</taxon>
        <taxon>Bacillati</taxon>
        <taxon>Bacillota</taxon>
        <taxon>Bacilli</taxon>
        <taxon>Bacillales</taxon>
        <taxon>Paenibacillaceae</taxon>
        <taxon>Paenibacillus</taxon>
    </lineage>
</organism>
<dbReference type="SUPFAM" id="SSF56091">
    <property type="entry name" value="DNA ligase/mRNA capping enzyme, catalytic domain"/>
    <property type="match status" value="1"/>
</dbReference>
<evidence type="ECO:0000256" key="1">
    <source>
        <dbReference type="ARBA" id="ARBA00007572"/>
    </source>
</evidence>
<dbReference type="Proteomes" id="UP000193834">
    <property type="component" value="Unassembled WGS sequence"/>
</dbReference>
<evidence type="ECO:0000256" key="2">
    <source>
        <dbReference type="ARBA" id="ARBA00022598"/>
    </source>
</evidence>
<keyword evidence="6" id="KW-1185">Reference proteome</keyword>
<comment type="catalytic activity">
    <reaction evidence="3">
        <text>ATP + (deoxyribonucleotide)n-3'-hydroxyl + 5'-phospho-(deoxyribonucleotide)m = (deoxyribonucleotide)n+m + AMP + diphosphate.</text>
        <dbReference type="EC" id="6.5.1.1"/>
    </reaction>
</comment>
<dbReference type="GO" id="GO:0006310">
    <property type="term" value="P:DNA recombination"/>
    <property type="evidence" value="ECO:0007669"/>
    <property type="project" value="InterPro"/>
</dbReference>
<dbReference type="GO" id="GO:0005524">
    <property type="term" value="F:ATP binding"/>
    <property type="evidence" value="ECO:0007669"/>
    <property type="project" value="InterPro"/>
</dbReference>
<evidence type="ECO:0000259" key="4">
    <source>
        <dbReference type="PROSITE" id="PS50160"/>
    </source>
</evidence>
<keyword evidence="2" id="KW-0436">Ligase</keyword>
<dbReference type="Gene3D" id="2.40.50.140">
    <property type="entry name" value="Nucleic acid-binding proteins"/>
    <property type="match status" value="1"/>
</dbReference>
<dbReference type="PANTHER" id="PTHR45674:SF4">
    <property type="entry name" value="DNA LIGASE 1"/>
    <property type="match status" value="1"/>
</dbReference>
<dbReference type="GO" id="GO:0003910">
    <property type="term" value="F:DNA ligase (ATP) activity"/>
    <property type="evidence" value="ECO:0007669"/>
    <property type="project" value="UniProtKB-EC"/>
</dbReference>
<evidence type="ECO:0000256" key="3">
    <source>
        <dbReference type="ARBA" id="ARBA00034003"/>
    </source>
</evidence>
<sequence length="315" mass="35737">MSRLSPFQLGPAFAPMAPISAEIIPQGEEWLHQLKWDGIRLLAEASDSGAVELYTRKMEKRTSAFESIQRALFACPALQGSHYVLDGEAIVMDPVLNRPSFPLILKRQRTTRALTERAPVLYVIFDILQWRGQDLRQLPYEARHQLLLDIFQDCTAELLVTDAFQDGEALWTWVEANEWEGVVSKRRQSCYLEDKQHRDWYKIKKSLQLRALAAGYIVRDGRIASLMLLQQDGIYIGRVSIGMKEQHRELLSSWAAKGGTNEQPPQSLLLPSELNKENIVWFKQPIPVEVSALEWTAAGVLRHPKLVALPVGSNA</sequence>
<dbReference type="InterPro" id="IPR050191">
    <property type="entry name" value="ATP-dep_DNA_ligase"/>
</dbReference>
<dbReference type="Pfam" id="PF01068">
    <property type="entry name" value="DNA_ligase_A_M"/>
    <property type="match status" value="1"/>
</dbReference>
<dbReference type="CDD" id="cd07906">
    <property type="entry name" value="Adenylation_DNA_ligase_LigD_LigC"/>
    <property type="match status" value="1"/>
</dbReference>
<dbReference type="PROSITE" id="PS50160">
    <property type="entry name" value="DNA_LIGASE_A3"/>
    <property type="match status" value="1"/>
</dbReference>
<protein>
    <submittedName>
        <fullName evidence="5">Bifunctional non-homologous end joining protein LigD</fullName>
    </submittedName>
</protein>
<dbReference type="InterPro" id="IPR012340">
    <property type="entry name" value="NA-bd_OB-fold"/>
</dbReference>
<feature type="domain" description="ATP-dependent DNA ligase family profile" evidence="4">
    <location>
        <begin position="113"/>
        <end position="244"/>
    </location>
</feature>
<comment type="similarity">
    <text evidence="1">Belongs to the ATP-dependent DNA ligase family.</text>
</comment>
<dbReference type="STRING" id="1852522.SAMN06295960_2210"/>
<proteinExistence type="inferred from homology"/>